<accession>A0A1F6GDK0</accession>
<organism evidence="2 3">
    <name type="scientific">Candidatus Lambdaproteobacteria bacterium RIFOXYD2_FULL_50_16</name>
    <dbReference type="NCBI Taxonomy" id="1817772"/>
    <lineage>
        <taxon>Bacteria</taxon>
        <taxon>Pseudomonadati</taxon>
        <taxon>Pseudomonadota</taxon>
        <taxon>Candidatus Lambdaproteobacteria</taxon>
    </lineage>
</organism>
<evidence type="ECO:0000313" key="2">
    <source>
        <dbReference type="EMBL" id="OGG96186.1"/>
    </source>
</evidence>
<dbReference type="STRING" id="1817772.A2527_04605"/>
<name>A0A1F6GDK0_9PROT</name>
<evidence type="ECO:0000313" key="3">
    <source>
        <dbReference type="Proteomes" id="UP000178449"/>
    </source>
</evidence>
<comment type="caution">
    <text evidence="2">The sequence shown here is derived from an EMBL/GenBank/DDBJ whole genome shotgun (WGS) entry which is preliminary data.</text>
</comment>
<dbReference type="Proteomes" id="UP000178449">
    <property type="component" value="Unassembled WGS sequence"/>
</dbReference>
<evidence type="ECO:0000256" key="1">
    <source>
        <dbReference type="SAM" id="Coils"/>
    </source>
</evidence>
<dbReference type="EMBL" id="MFNE01000018">
    <property type="protein sequence ID" value="OGG96186.1"/>
    <property type="molecule type" value="Genomic_DNA"/>
</dbReference>
<proteinExistence type="predicted"/>
<dbReference type="Gene3D" id="1.10.287.1490">
    <property type="match status" value="1"/>
</dbReference>
<sequence length="242" mass="27644">MQESSLAILQIADQDRQILHSQQKLSQIPDKRAKVRANLDKVDQRLKKVSQDRSLLKLQVKLRERLIEVENKKIEESNRRMMEVSNQKEYMAVQKEIDLATRTIRKVEDQILDLEERVEPFDVELAEVEEIRTQEAARFEEQDKELAAEENKLSQTILAAKKEIETLTSKVGAELLAKYQKLVARNLTPAAVAIDDAFCLGCAISIRAQIFNEIIRAGQGECPNCRRLLFYRPKGEPASTAG</sequence>
<keyword evidence="1" id="KW-0175">Coiled coil</keyword>
<protein>
    <recommendedName>
        <fullName evidence="4">C4-type zinc ribbon domain-containing protein</fullName>
    </recommendedName>
</protein>
<gene>
    <name evidence="2" type="ORF">A2527_04605</name>
</gene>
<feature type="coiled-coil region" evidence="1">
    <location>
        <begin position="32"/>
        <end position="117"/>
    </location>
</feature>
<reference evidence="2 3" key="1">
    <citation type="journal article" date="2016" name="Nat. Commun.">
        <title>Thousands of microbial genomes shed light on interconnected biogeochemical processes in an aquifer system.</title>
        <authorList>
            <person name="Anantharaman K."/>
            <person name="Brown C.T."/>
            <person name="Hug L.A."/>
            <person name="Sharon I."/>
            <person name="Castelle C.J."/>
            <person name="Probst A.J."/>
            <person name="Thomas B.C."/>
            <person name="Singh A."/>
            <person name="Wilkins M.J."/>
            <person name="Karaoz U."/>
            <person name="Brodie E.L."/>
            <person name="Williams K.H."/>
            <person name="Hubbard S.S."/>
            <person name="Banfield J.F."/>
        </authorList>
    </citation>
    <scope>NUCLEOTIDE SEQUENCE [LARGE SCALE GENOMIC DNA]</scope>
</reference>
<evidence type="ECO:0008006" key="4">
    <source>
        <dbReference type="Google" id="ProtNLM"/>
    </source>
</evidence>
<dbReference type="AlphaFoldDB" id="A0A1F6GDK0"/>